<dbReference type="Gene3D" id="1.20.1280.50">
    <property type="match status" value="1"/>
</dbReference>
<feature type="region of interest" description="Disordered" evidence="2">
    <location>
        <begin position="211"/>
        <end position="235"/>
    </location>
</feature>
<dbReference type="PROSITE" id="PS50181">
    <property type="entry name" value="FBOX"/>
    <property type="match status" value="1"/>
</dbReference>
<gene>
    <name evidence="5 6" type="primary">LOC105046104</name>
</gene>
<proteinExistence type="predicted"/>
<dbReference type="Proteomes" id="UP000504607">
    <property type="component" value="Chromosome 5"/>
</dbReference>
<evidence type="ECO:0000256" key="1">
    <source>
        <dbReference type="SAM" id="Coils"/>
    </source>
</evidence>
<dbReference type="SUPFAM" id="SSF81383">
    <property type="entry name" value="F-box domain"/>
    <property type="match status" value="1"/>
</dbReference>
<keyword evidence="4" id="KW-1185">Reference proteome</keyword>
<keyword evidence="1" id="KW-0175">Coiled coil</keyword>
<evidence type="ECO:0000313" key="6">
    <source>
        <dbReference type="RefSeq" id="XP_029120547.1"/>
    </source>
</evidence>
<dbReference type="InterPro" id="IPR001810">
    <property type="entry name" value="F-box_dom"/>
</dbReference>
<accession>A0A8N4F788</accession>
<evidence type="ECO:0000256" key="2">
    <source>
        <dbReference type="SAM" id="MobiDB-lite"/>
    </source>
</evidence>
<dbReference type="Pfam" id="PF12937">
    <property type="entry name" value="F-box-like"/>
    <property type="match status" value="1"/>
</dbReference>
<protein>
    <submittedName>
        <fullName evidence="5 6">F-box protein SKIP24 isoform X1</fullName>
    </submittedName>
</protein>
<dbReference type="RefSeq" id="XP_029120546.1">
    <property type="nucleotide sequence ID" value="XM_029264713.1"/>
</dbReference>
<sequence>MSILPDEIWSRILELGTETSRLGYRDLCCLAISCRRLRRLSQDHALWSTLLAIDFPQEDPSSLSQTPSKSLYKTRFERDKARRHAVWRRAVLNAGSQVFVCRKKLKDLESLLLRESERMKAAVEELANVERVSSSRRASVALNVWQPEVVRGSQRQIVEQCTVPIESRLSALKMEVRVCKQQIAIFEKAYNEQKKKFSEYKEALASLRYNPLQNNQSGGTSSGGHGKRKKLKRSNDCTSHDYRFAESCLQDHWEGK</sequence>
<evidence type="ECO:0000313" key="5">
    <source>
        <dbReference type="RefSeq" id="XP_029120546.1"/>
    </source>
</evidence>
<evidence type="ECO:0000313" key="4">
    <source>
        <dbReference type="Proteomes" id="UP000504607"/>
    </source>
</evidence>
<dbReference type="AlphaFoldDB" id="A0A8N4F788"/>
<organism evidence="4 5">
    <name type="scientific">Elaeis guineensis var. tenera</name>
    <name type="common">Oil palm</name>
    <dbReference type="NCBI Taxonomy" id="51953"/>
    <lineage>
        <taxon>Eukaryota</taxon>
        <taxon>Viridiplantae</taxon>
        <taxon>Streptophyta</taxon>
        <taxon>Embryophyta</taxon>
        <taxon>Tracheophyta</taxon>
        <taxon>Spermatophyta</taxon>
        <taxon>Magnoliopsida</taxon>
        <taxon>Liliopsida</taxon>
        <taxon>Arecaceae</taxon>
        <taxon>Arecoideae</taxon>
        <taxon>Cocoseae</taxon>
        <taxon>Elaeidinae</taxon>
        <taxon>Elaeis</taxon>
    </lineage>
</organism>
<feature type="coiled-coil region" evidence="1">
    <location>
        <begin position="105"/>
        <end position="132"/>
    </location>
</feature>
<dbReference type="RefSeq" id="XP_029120547.1">
    <property type="nucleotide sequence ID" value="XM_029264714.1"/>
</dbReference>
<dbReference type="InterPro" id="IPR036047">
    <property type="entry name" value="F-box-like_dom_sf"/>
</dbReference>
<dbReference type="OrthoDB" id="3219396at2759"/>
<feature type="domain" description="F-box" evidence="3">
    <location>
        <begin position="1"/>
        <end position="50"/>
    </location>
</feature>
<name>A0A8N4F788_ELAGV</name>
<evidence type="ECO:0000259" key="3">
    <source>
        <dbReference type="PROSITE" id="PS50181"/>
    </source>
</evidence>
<reference evidence="5 6" key="1">
    <citation type="submission" date="2025-04" db="UniProtKB">
        <authorList>
            <consortium name="RefSeq"/>
        </authorList>
    </citation>
    <scope>IDENTIFICATION</scope>
</reference>